<reference evidence="5" key="1">
    <citation type="submission" date="2017-09" db="EMBL/GenBank/DDBJ databases">
        <title>FDA dAtabase for Regulatory Grade micrObial Sequences (FDA-ARGOS): Supporting development and validation of Infectious Disease Dx tests.</title>
        <authorList>
            <person name="Minogue T."/>
            <person name="Wolcott M."/>
            <person name="Wasieloski L."/>
            <person name="Aguilar W."/>
            <person name="Moore D."/>
            <person name="Tallon L."/>
            <person name="Sadzewicz L."/>
            <person name="Ott S."/>
            <person name="Zhao X."/>
            <person name="Nagaraj S."/>
            <person name="Vavikolanu K."/>
            <person name="Aluvathingal J."/>
            <person name="Nadendla S."/>
            <person name="Sichtig H."/>
        </authorList>
    </citation>
    <scope>NUCLEOTIDE SEQUENCE [LARGE SCALE GENOMIC DNA]</scope>
    <source>
        <strain evidence="5">FDAARGOS_404</strain>
    </source>
</reference>
<sequence length="965" mass="100139">MFAPLMAPAAIIEDSTTEAQTFSIDPSYTINENVLISTGSNTAAVTIAGDQLLTVDNEGKITNTGDAVYINTGTQEPVINNTQSGVISSSTGNAITVHSMTGTIKNAGNVTGAESGIQIEEDSSMLRIENASTGHIEGKTGIASKIGIILINNGEIKGNLNNGVELSGVTSNSKITNNGTIEGIEHGIHTSGITRVEVTNAGIIKGGESAISFTSEKNNVLTLTTGSRLEGDVISTNSTTNTLRLTGTGTEDSNFIGLNEGDGFASLTMLGTDWELTGNVDIIGTDDSIKVDTGKLTFAGNVSNAGNTLIAEGATLQLGTGEKTGTLSGKLTNNGTLEFNQAADFNFATGITGSGTVIKTDAHTLTLTGNNSYTGDTQLNSGTMLVAEGATLGSAGNSATVTIQDGATFASAGTVNNNVNILGGGVLASWNAVQGNTLSSASTADTINGNVTNSGTLQISGLNDSVGNDFTINGDYTGMSGSLIAMNSVLGDDNALTDHLTITGNSAGVSDIRISNIGGAGAKTVNGMQIVSVGGDSRAAFSLSRPVVVGAWEYSLNQHSDGNWYLESADTTPVPDKDDNTDGNTDDGNGGNTDGGNGGNTDGGNGGNTDGGNGGNTDGGNGGNTDGGNGGNTDGDNSGNNDGGNSGGYTPPEMSNLAPEVGAYLGNYLAAQDMFLHKRDDRDQLTLRNEEDLNTWMYVKGRYHENDVAGGKVNYDTTQYVMQVGSDFISKKMDTGVLHSGVMFGAGQAKTDSTSTGSKRSAQGKVDGVNVGVYATWQEDQQLRKGSYIDSWASFGWYHNSLTSDGRSDESYDSHGFAVSLEAGHAWIVDSENERTLKIEPQIQAIYSYLDQENHTDADGVRISTPDNDGILGRVGVKTSYFDQKDVQAWQPYVAVNWLKGAGQNDIAFNGEAFSNDTPDDRGQLELGITGKLNETTLISLRASGEWGENGYDAYGGHILLNHRW</sequence>
<evidence type="ECO:0000256" key="1">
    <source>
        <dbReference type="ARBA" id="ARBA00022729"/>
    </source>
</evidence>
<dbReference type="InterPro" id="IPR043990">
    <property type="entry name" value="AC_1"/>
</dbReference>
<dbReference type="NCBIfam" id="TIGR01414">
    <property type="entry name" value="autotrans_barl"/>
    <property type="match status" value="1"/>
</dbReference>
<dbReference type="InterPro" id="IPR013425">
    <property type="entry name" value="Autotrns_rpt"/>
</dbReference>
<organism evidence="4 5">
    <name type="scientific">Leclercia adecarboxylata</name>
    <dbReference type="NCBI Taxonomy" id="83655"/>
    <lineage>
        <taxon>Bacteria</taxon>
        <taxon>Pseudomonadati</taxon>
        <taxon>Pseudomonadota</taxon>
        <taxon>Gammaproteobacteria</taxon>
        <taxon>Enterobacterales</taxon>
        <taxon>Enterobacteriaceae</taxon>
        <taxon>Leclercia</taxon>
    </lineage>
</organism>
<feature type="region of interest" description="Disordered" evidence="2">
    <location>
        <begin position="563"/>
        <end position="655"/>
    </location>
</feature>
<dbReference type="Pfam" id="PF03797">
    <property type="entry name" value="Autotransporter"/>
    <property type="match status" value="1"/>
</dbReference>
<dbReference type="PROSITE" id="PS51208">
    <property type="entry name" value="AUTOTRANSPORTER"/>
    <property type="match status" value="1"/>
</dbReference>
<feature type="compositionally biased region" description="Gly residues" evidence="2">
    <location>
        <begin position="588"/>
        <end position="633"/>
    </location>
</feature>
<dbReference type="Pfam" id="PF18883">
    <property type="entry name" value="AC_1"/>
    <property type="match status" value="1"/>
</dbReference>
<dbReference type="Proteomes" id="UP000222768">
    <property type="component" value="Unassembled WGS sequence"/>
</dbReference>
<feature type="domain" description="Autotransporter" evidence="3">
    <location>
        <begin position="688"/>
        <end position="965"/>
    </location>
</feature>
<dbReference type="SUPFAM" id="SSF51126">
    <property type="entry name" value="Pectin lyase-like"/>
    <property type="match status" value="1"/>
</dbReference>
<dbReference type="InterPro" id="IPR011050">
    <property type="entry name" value="Pectin_lyase_fold/virulence"/>
</dbReference>
<dbReference type="Pfam" id="PF12951">
    <property type="entry name" value="PATR"/>
    <property type="match status" value="2"/>
</dbReference>
<evidence type="ECO:0000313" key="5">
    <source>
        <dbReference type="Proteomes" id="UP000222768"/>
    </source>
</evidence>
<evidence type="ECO:0000313" key="4">
    <source>
        <dbReference type="EMBL" id="PHH02764.1"/>
    </source>
</evidence>
<dbReference type="InterPro" id="IPR012332">
    <property type="entry name" value="Autotransporter_pectin_lyase_C"/>
</dbReference>
<gene>
    <name evidence="4" type="ORF">CRX53_01700</name>
</gene>
<proteinExistence type="predicted"/>
<dbReference type="GO" id="GO:0019867">
    <property type="term" value="C:outer membrane"/>
    <property type="evidence" value="ECO:0007669"/>
    <property type="project" value="InterPro"/>
</dbReference>
<dbReference type="InterPro" id="IPR036709">
    <property type="entry name" value="Autotransporte_beta_dom_sf"/>
</dbReference>
<dbReference type="Gene3D" id="2.160.20.20">
    <property type="match status" value="1"/>
</dbReference>
<accession>A0A855EM45</accession>
<evidence type="ECO:0000259" key="3">
    <source>
        <dbReference type="PROSITE" id="PS51208"/>
    </source>
</evidence>
<dbReference type="AlphaFoldDB" id="A0A855EM45"/>
<dbReference type="InterPro" id="IPR005546">
    <property type="entry name" value="Autotransporte_beta"/>
</dbReference>
<dbReference type="InterPro" id="IPR006315">
    <property type="entry name" value="OM_autotransptr_brl_dom"/>
</dbReference>
<dbReference type="EMBL" id="PDLK01000002">
    <property type="protein sequence ID" value="PHH02764.1"/>
    <property type="molecule type" value="Genomic_DNA"/>
</dbReference>
<protein>
    <submittedName>
        <fullName evidence="4">Autotransporter outer membrane beta-barrel domain-containing protein</fullName>
    </submittedName>
</protein>
<comment type="caution">
    <text evidence="4">The sequence shown here is derived from an EMBL/GenBank/DDBJ whole genome shotgun (WGS) entry which is preliminary data.</text>
</comment>
<dbReference type="PANTHER" id="PTHR35037:SF3">
    <property type="entry name" value="C-TERMINAL REGION OF AIDA-LIKE PROTEIN"/>
    <property type="match status" value="1"/>
</dbReference>
<dbReference type="CDD" id="cd01344">
    <property type="entry name" value="PL2_Passenger_AT"/>
    <property type="match status" value="1"/>
</dbReference>
<dbReference type="InterPro" id="IPR051551">
    <property type="entry name" value="Autotransporter_adhesion"/>
</dbReference>
<dbReference type="SUPFAM" id="SSF103515">
    <property type="entry name" value="Autotransporter"/>
    <property type="match status" value="1"/>
</dbReference>
<keyword evidence="1" id="KW-0732">Signal</keyword>
<dbReference type="Gene3D" id="2.40.128.130">
    <property type="entry name" value="Autotransporter beta-domain"/>
    <property type="match status" value="1"/>
</dbReference>
<name>A0A855EM45_9ENTR</name>
<dbReference type="PANTHER" id="PTHR35037">
    <property type="entry name" value="C-TERMINAL REGION OF AIDA-LIKE PROTEIN"/>
    <property type="match status" value="1"/>
</dbReference>
<dbReference type="SMART" id="SM00869">
    <property type="entry name" value="Autotransporter"/>
    <property type="match status" value="1"/>
</dbReference>
<evidence type="ECO:0000256" key="2">
    <source>
        <dbReference type="SAM" id="MobiDB-lite"/>
    </source>
</evidence>